<sequence length="50" mass="6264">MEYIKTKRYFLSELERESYENCILNNHPELKRDFILQMDDEELLERLNIK</sequence>
<dbReference type="RefSeq" id="WP_191158449.1">
    <property type="nucleotide sequence ID" value="NZ_JACXAI010000013.1"/>
</dbReference>
<dbReference type="Proteomes" id="UP000626844">
    <property type="component" value="Unassembled WGS sequence"/>
</dbReference>
<organism evidence="1 2">
    <name type="scientific">Metabacillus arenae</name>
    <dbReference type="NCBI Taxonomy" id="2771434"/>
    <lineage>
        <taxon>Bacteria</taxon>
        <taxon>Bacillati</taxon>
        <taxon>Bacillota</taxon>
        <taxon>Bacilli</taxon>
        <taxon>Bacillales</taxon>
        <taxon>Bacillaceae</taxon>
        <taxon>Metabacillus</taxon>
    </lineage>
</organism>
<proteinExistence type="predicted"/>
<accession>A0A926NC85</accession>
<evidence type="ECO:0000313" key="2">
    <source>
        <dbReference type="Proteomes" id="UP000626844"/>
    </source>
</evidence>
<protein>
    <submittedName>
        <fullName evidence="1">Uncharacterized protein</fullName>
    </submittedName>
</protein>
<reference evidence="1" key="1">
    <citation type="submission" date="2020-09" db="EMBL/GenBank/DDBJ databases">
        <title>A novel bacterium of genus Bacillus, isolated from South China Sea.</title>
        <authorList>
            <person name="Huang H."/>
            <person name="Mo K."/>
            <person name="Hu Y."/>
        </authorList>
    </citation>
    <scope>NUCLEOTIDE SEQUENCE</scope>
    <source>
        <strain evidence="1">IB182487</strain>
    </source>
</reference>
<name>A0A926NC85_9BACI</name>
<gene>
    <name evidence="1" type="ORF">IC621_11460</name>
</gene>
<evidence type="ECO:0000313" key="1">
    <source>
        <dbReference type="EMBL" id="MBD1380849.1"/>
    </source>
</evidence>
<comment type="caution">
    <text evidence="1">The sequence shown here is derived from an EMBL/GenBank/DDBJ whole genome shotgun (WGS) entry which is preliminary data.</text>
</comment>
<dbReference type="EMBL" id="JACXAI010000013">
    <property type="protein sequence ID" value="MBD1380849.1"/>
    <property type="molecule type" value="Genomic_DNA"/>
</dbReference>
<keyword evidence="2" id="KW-1185">Reference proteome</keyword>
<dbReference type="AlphaFoldDB" id="A0A926NC85"/>